<evidence type="ECO:0000256" key="5">
    <source>
        <dbReference type="ARBA" id="ARBA00022777"/>
    </source>
</evidence>
<dbReference type="HOGENOM" id="CLU_000288_81_13_1"/>
<evidence type="ECO:0000256" key="4">
    <source>
        <dbReference type="ARBA" id="ARBA00022741"/>
    </source>
</evidence>
<dbReference type="AlphaFoldDB" id="B0DDW7"/>
<dbReference type="GO" id="GO:0050684">
    <property type="term" value="P:regulation of mRNA processing"/>
    <property type="evidence" value="ECO:0007669"/>
    <property type="project" value="TreeGrafter"/>
</dbReference>
<dbReference type="PROSITE" id="PS00108">
    <property type="entry name" value="PROTEIN_KINASE_ST"/>
    <property type="match status" value="1"/>
</dbReference>
<name>B0DDW7_LACBS</name>
<keyword evidence="2" id="KW-0723">Serine/threonine-protein kinase</keyword>
<dbReference type="RefSeq" id="XP_001882088.1">
    <property type="nucleotide sequence ID" value="XM_001882053.1"/>
</dbReference>
<dbReference type="PANTHER" id="PTHR47634:SF9">
    <property type="entry name" value="PROTEIN KINASE DOMAIN-CONTAINING PROTEIN-RELATED"/>
    <property type="match status" value="1"/>
</dbReference>
<dbReference type="GO" id="GO:0005524">
    <property type="term" value="F:ATP binding"/>
    <property type="evidence" value="ECO:0007669"/>
    <property type="project" value="UniProtKB-KW"/>
</dbReference>
<feature type="domain" description="Protein kinase" evidence="9">
    <location>
        <begin position="1"/>
        <end position="369"/>
    </location>
</feature>
<evidence type="ECO:0000256" key="1">
    <source>
        <dbReference type="ARBA" id="ARBA00012513"/>
    </source>
</evidence>
<dbReference type="SUPFAM" id="SSF56112">
    <property type="entry name" value="Protein kinase-like (PK-like)"/>
    <property type="match status" value="1"/>
</dbReference>
<dbReference type="GeneID" id="6077811"/>
<dbReference type="InParanoid" id="B0DDW7"/>
<dbReference type="InterPro" id="IPR011009">
    <property type="entry name" value="Kinase-like_dom_sf"/>
</dbReference>
<sequence length="371" mass="42215">MPEERSSFQQDVKTIDPKVLAEAMGGTDVPPEENLLSTFEEGFGYFTSAAVGRSLKRYRLVRKLGWAANSAVWLALARRGHICFVTEALSTSLENFRIPGEDSTNRPLPLRIVKRITKQVLLALDYLHRECGYIHTDIKSENILLSIPSPTSSRISQFLKEDPPAIYGPPLSLPSLKVPLVFSCSQPLPYFSLCDSIEDVEVRLVDYSEATPIDKPGREHLRQPDIIRAPEVTLRYPWTSAIDIWTVGCLVFELLTSRILLYQDHDNYSHERHLQNIIEVLGPFPLDFLGECEDREKYFDEKGTLLHTKNTDFAPTTLENILQELRLEVGDEDEDESEILGAAKFLRRCLMLDPRMRPSAQELLEDGWLSL</sequence>
<keyword evidence="6" id="KW-0067">ATP-binding</keyword>
<evidence type="ECO:0000313" key="10">
    <source>
        <dbReference type="EMBL" id="EDR07157.1"/>
    </source>
</evidence>
<dbReference type="SMART" id="SM00220">
    <property type="entry name" value="S_TKc"/>
    <property type="match status" value="1"/>
</dbReference>
<reference evidence="10 11" key="1">
    <citation type="journal article" date="2008" name="Nature">
        <title>The genome of Laccaria bicolor provides insights into mycorrhizal symbiosis.</title>
        <authorList>
            <person name="Martin F."/>
            <person name="Aerts A."/>
            <person name="Ahren D."/>
            <person name="Brun A."/>
            <person name="Danchin E.G.J."/>
            <person name="Duchaussoy F."/>
            <person name="Gibon J."/>
            <person name="Kohler A."/>
            <person name="Lindquist E."/>
            <person name="Pereda V."/>
            <person name="Salamov A."/>
            <person name="Shapiro H.J."/>
            <person name="Wuyts J."/>
            <person name="Blaudez D."/>
            <person name="Buee M."/>
            <person name="Brokstein P."/>
            <person name="Canbaeck B."/>
            <person name="Cohen D."/>
            <person name="Courty P.E."/>
            <person name="Coutinho P.M."/>
            <person name="Delaruelle C."/>
            <person name="Detter J.C."/>
            <person name="Deveau A."/>
            <person name="DiFazio S."/>
            <person name="Duplessis S."/>
            <person name="Fraissinet-Tachet L."/>
            <person name="Lucic E."/>
            <person name="Frey-Klett P."/>
            <person name="Fourrey C."/>
            <person name="Feussner I."/>
            <person name="Gay G."/>
            <person name="Grimwood J."/>
            <person name="Hoegger P.J."/>
            <person name="Jain P."/>
            <person name="Kilaru S."/>
            <person name="Labbe J."/>
            <person name="Lin Y.C."/>
            <person name="Legue V."/>
            <person name="Le Tacon F."/>
            <person name="Marmeisse R."/>
            <person name="Melayah D."/>
            <person name="Montanini B."/>
            <person name="Muratet M."/>
            <person name="Nehls U."/>
            <person name="Niculita-Hirzel H."/>
            <person name="Oudot-Le Secq M.P."/>
            <person name="Peter M."/>
            <person name="Quesneville H."/>
            <person name="Rajashekar B."/>
            <person name="Reich M."/>
            <person name="Rouhier N."/>
            <person name="Schmutz J."/>
            <person name="Yin T."/>
            <person name="Chalot M."/>
            <person name="Henrissat B."/>
            <person name="Kuees U."/>
            <person name="Lucas S."/>
            <person name="Van de Peer Y."/>
            <person name="Podila G.K."/>
            <person name="Polle A."/>
            <person name="Pukkila P.J."/>
            <person name="Richardson P.M."/>
            <person name="Rouze P."/>
            <person name="Sanders I.R."/>
            <person name="Stajich J.E."/>
            <person name="Tunlid A."/>
            <person name="Tuskan G."/>
            <person name="Grigoriev I.V."/>
        </authorList>
    </citation>
    <scope>NUCLEOTIDE SEQUENCE [LARGE SCALE GENOMIC DNA]</scope>
    <source>
        <strain evidence="11">S238N-H82 / ATCC MYA-4686</strain>
    </source>
</reference>
<dbReference type="InterPro" id="IPR008271">
    <property type="entry name" value="Ser/Thr_kinase_AS"/>
</dbReference>
<evidence type="ECO:0000256" key="8">
    <source>
        <dbReference type="ARBA" id="ARBA00048679"/>
    </source>
</evidence>
<evidence type="ECO:0000313" key="11">
    <source>
        <dbReference type="Proteomes" id="UP000001194"/>
    </source>
</evidence>
<evidence type="ECO:0000256" key="2">
    <source>
        <dbReference type="ARBA" id="ARBA00022527"/>
    </source>
</evidence>
<dbReference type="EC" id="2.7.11.1" evidence="1"/>
<gene>
    <name evidence="10" type="ORF">LACBIDRAFT_299039</name>
</gene>
<evidence type="ECO:0000259" key="9">
    <source>
        <dbReference type="PROSITE" id="PS50011"/>
    </source>
</evidence>
<proteinExistence type="predicted"/>
<organism evidence="11">
    <name type="scientific">Laccaria bicolor (strain S238N-H82 / ATCC MYA-4686)</name>
    <name type="common">Bicoloured deceiver</name>
    <name type="synonym">Laccaria laccata var. bicolor</name>
    <dbReference type="NCBI Taxonomy" id="486041"/>
    <lineage>
        <taxon>Eukaryota</taxon>
        <taxon>Fungi</taxon>
        <taxon>Dikarya</taxon>
        <taxon>Basidiomycota</taxon>
        <taxon>Agaricomycotina</taxon>
        <taxon>Agaricomycetes</taxon>
        <taxon>Agaricomycetidae</taxon>
        <taxon>Agaricales</taxon>
        <taxon>Agaricineae</taxon>
        <taxon>Hydnangiaceae</taxon>
        <taxon>Laccaria</taxon>
    </lineage>
</organism>
<dbReference type="EMBL" id="DS547105">
    <property type="protein sequence ID" value="EDR07157.1"/>
    <property type="molecule type" value="Genomic_DNA"/>
</dbReference>
<comment type="catalytic activity">
    <reaction evidence="8">
        <text>L-seryl-[protein] + ATP = O-phospho-L-seryl-[protein] + ADP + H(+)</text>
        <dbReference type="Rhea" id="RHEA:17989"/>
        <dbReference type="Rhea" id="RHEA-COMP:9863"/>
        <dbReference type="Rhea" id="RHEA-COMP:11604"/>
        <dbReference type="ChEBI" id="CHEBI:15378"/>
        <dbReference type="ChEBI" id="CHEBI:29999"/>
        <dbReference type="ChEBI" id="CHEBI:30616"/>
        <dbReference type="ChEBI" id="CHEBI:83421"/>
        <dbReference type="ChEBI" id="CHEBI:456216"/>
        <dbReference type="EC" id="2.7.11.1"/>
    </reaction>
</comment>
<dbReference type="PROSITE" id="PS50011">
    <property type="entry name" value="PROTEIN_KINASE_DOM"/>
    <property type="match status" value="1"/>
</dbReference>
<evidence type="ECO:0000256" key="6">
    <source>
        <dbReference type="ARBA" id="ARBA00022840"/>
    </source>
</evidence>
<dbReference type="InterPro" id="IPR051334">
    <property type="entry name" value="SRPK"/>
</dbReference>
<keyword evidence="11" id="KW-1185">Reference proteome</keyword>
<evidence type="ECO:0000256" key="3">
    <source>
        <dbReference type="ARBA" id="ARBA00022679"/>
    </source>
</evidence>
<protein>
    <recommendedName>
        <fullName evidence="1">non-specific serine/threonine protein kinase</fullName>
        <ecNumber evidence="1">2.7.11.1</ecNumber>
    </recommendedName>
</protein>
<dbReference type="Pfam" id="PF00069">
    <property type="entry name" value="Pkinase"/>
    <property type="match status" value="2"/>
</dbReference>
<dbReference type="GO" id="GO:0004674">
    <property type="term" value="F:protein serine/threonine kinase activity"/>
    <property type="evidence" value="ECO:0007669"/>
    <property type="project" value="UniProtKB-KW"/>
</dbReference>
<comment type="catalytic activity">
    <reaction evidence="7">
        <text>L-threonyl-[protein] + ATP = O-phospho-L-threonyl-[protein] + ADP + H(+)</text>
        <dbReference type="Rhea" id="RHEA:46608"/>
        <dbReference type="Rhea" id="RHEA-COMP:11060"/>
        <dbReference type="Rhea" id="RHEA-COMP:11605"/>
        <dbReference type="ChEBI" id="CHEBI:15378"/>
        <dbReference type="ChEBI" id="CHEBI:30013"/>
        <dbReference type="ChEBI" id="CHEBI:30616"/>
        <dbReference type="ChEBI" id="CHEBI:61977"/>
        <dbReference type="ChEBI" id="CHEBI:456216"/>
        <dbReference type="EC" id="2.7.11.1"/>
    </reaction>
</comment>
<accession>B0DDW7</accession>
<keyword evidence="3" id="KW-0808">Transferase</keyword>
<evidence type="ECO:0000256" key="7">
    <source>
        <dbReference type="ARBA" id="ARBA00047899"/>
    </source>
</evidence>
<dbReference type="STRING" id="486041.B0DDW7"/>
<dbReference type="OrthoDB" id="5979581at2759"/>
<dbReference type="PANTHER" id="PTHR47634">
    <property type="entry name" value="PROTEIN KINASE DOMAIN-CONTAINING PROTEIN-RELATED"/>
    <property type="match status" value="1"/>
</dbReference>
<dbReference type="InterPro" id="IPR000719">
    <property type="entry name" value="Prot_kinase_dom"/>
</dbReference>
<dbReference type="Proteomes" id="UP000001194">
    <property type="component" value="Unassembled WGS sequence"/>
</dbReference>
<dbReference type="GO" id="GO:0000245">
    <property type="term" value="P:spliceosomal complex assembly"/>
    <property type="evidence" value="ECO:0007669"/>
    <property type="project" value="TreeGrafter"/>
</dbReference>
<keyword evidence="4" id="KW-0547">Nucleotide-binding</keyword>
<keyword evidence="5" id="KW-0418">Kinase</keyword>
<dbReference type="KEGG" id="lbc:LACBIDRAFT_299039"/>
<dbReference type="Gene3D" id="1.10.510.10">
    <property type="entry name" value="Transferase(Phosphotransferase) domain 1"/>
    <property type="match status" value="1"/>
</dbReference>